<reference evidence="2" key="1">
    <citation type="submission" date="2023-06" db="EMBL/GenBank/DDBJ databases">
        <authorList>
            <person name="Kurt Z."/>
        </authorList>
    </citation>
    <scope>NUCLEOTIDE SEQUENCE</scope>
</reference>
<comment type="caution">
    <text evidence="2">The sequence shown here is derived from an EMBL/GenBank/DDBJ whole genome shotgun (WGS) entry which is preliminary data.</text>
</comment>
<name>A0AA86QPX2_9EUKA</name>
<dbReference type="EMBL" id="CATOUU010000881">
    <property type="protein sequence ID" value="CAI9957019.1"/>
    <property type="molecule type" value="Genomic_DNA"/>
</dbReference>
<keyword evidence="1" id="KW-0812">Transmembrane</keyword>
<evidence type="ECO:0000313" key="3">
    <source>
        <dbReference type="EMBL" id="CAL6093332.1"/>
    </source>
</evidence>
<keyword evidence="1" id="KW-1133">Transmembrane helix</keyword>
<evidence type="ECO:0000313" key="2">
    <source>
        <dbReference type="EMBL" id="CAI9957019.1"/>
    </source>
</evidence>
<accession>A0AA86QPX2</accession>
<organism evidence="2">
    <name type="scientific">Hexamita inflata</name>
    <dbReference type="NCBI Taxonomy" id="28002"/>
    <lineage>
        <taxon>Eukaryota</taxon>
        <taxon>Metamonada</taxon>
        <taxon>Diplomonadida</taxon>
        <taxon>Hexamitidae</taxon>
        <taxon>Hexamitinae</taxon>
        <taxon>Hexamita</taxon>
    </lineage>
</organism>
<proteinExistence type="predicted"/>
<feature type="transmembrane region" description="Helical" evidence="1">
    <location>
        <begin position="541"/>
        <end position="562"/>
    </location>
</feature>
<protein>
    <submittedName>
        <fullName evidence="2">Uncharacterized protein</fullName>
    </submittedName>
</protein>
<evidence type="ECO:0000256" key="1">
    <source>
        <dbReference type="SAM" id="Phobius"/>
    </source>
</evidence>
<dbReference type="Proteomes" id="UP001642409">
    <property type="component" value="Unassembled WGS sequence"/>
</dbReference>
<dbReference type="EMBL" id="CAXDID020000457">
    <property type="protein sequence ID" value="CAL6093332.1"/>
    <property type="molecule type" value="Genomic_DNA"/>
</dbReference>
<dbReference type="AlphaFoldDB" id="A0AA86QPX2"/>
<keyword evidence="1" id="KW-0472">Membrane</keyword>
<evidence type="ECO:0000313" key="4">
    <source>
        <dbReference type="Proteomes" id="UP001642409"/>
    </source>
</evidence>
<keyword evidence="4" id="KW-1185">Reference proteome</keyword>
<reference evidence="3 4" key="2">
    <citation type="submission" date="2024-07" db="EMBL/GenBank/DDBJ databases">
        <authorList>
            <person name="Akdeniz Z."/>
        </authorList>
    </citation>
    <scope>NUCLEOTIDE SEQUENCE [LARGE SCALE GENOMIC DNA]</scope>
</reference>
<sequence>MNIVFVLMVEQKSFKQCFSPASTIVGNRLTKTISLNLFPNPLMAFIPTDNMCQVLNGKQSTAFILLNSPTLGSIRLPGLATGISFTYVFNQNVTISHTFASVALYDQTLDATNGGFEILMDGEYQVLGSVADVMHTRSNQTSCFSQTRFVFDLATSTYGFEVTPVFCSLTSFDVFFEYYLDQKWTKIPVRAISSANPAYHAGDYSDVNSDFLQITRYLLDPISASESAKYSDAERLAVQKMVGAMFADLTLQVRLSLEYNIKSTIGAITAVADYWFSIDPLSCAAAMTPKATLNEGNIMFQTGFQNQLPCLEVTNTNPMFAKAQYLKEKTAFVHVEVLVKTVTETVKTFTRTIPLAEFVSLPYVKFSLEDNEVRALMDYESSEESNIQMFIGLYDSNNNYLYDFTTSYIPLKRTCIQKRVIHFKDKVTLFALWTKHDSRCTSRTSKMTVLNYYGKTWNGATFENRQTYQVNVFVNYSADVFMVTASCDKDLAQSEDQCVENRNYMMHKDNRESMYFIVESLQEYNEIRYYAIETSLGTFKWSYIVFGLTGALMIGMVVFGLVSQRS</sequence>
<gene>
    <name evidence="2" type="ORF">HINF_LOCUS44664</name>
    <name evidence="3" type="ORF">HINF_LOCUS66940</name>
</gene>